<evidence type="ECO:0000256" key="1">
    <source>
        <dbReference type="SAM" id="MobiDB-lite"/>
    </source>
</evidence>
<gene>
    <name evidence="2" type="ORF">EVAR_20856_1</name>
</gene>
<dbReference type="AlphaFoldDB" id="A0A4C1UDK3"/>
<dbReference type="Proteomes" id="UP000299102">
    <property type="component" value="Unassembled WGS sequence"/>
</dbReference>
<organism evidence="2 3">
    <name type="scientific">Eumeta variegata</name>
    <name type="common">Bagworm moth</name>
    <name type="synonym">Eumeta japonica</name>
    <dbReference type="NCBI Taxonomy" id="151549"/>
    <lineage>
        <taxon>Eukaryota</taxon>
        <taxon>Metazoa</taxon>
        <taxon>Ecdysozoa</taxon>
        <taxon>Arthropoda</taxon>
        <taxon>Hexapoda</taxon>
        <taxon>Insecta</taxon>
        <taxon>Pterygota</taxon>
        <taxon>Neoptera</taxon>
        <taxon>Endopterygota</taxon>
        <taxon>Lepidoptera</taxon>
        <taxon>Glossata</taxon>
        <taxon>Ditrysia</taxon>
        <taxon>Tineoidea</taxon>
        <taxon>Psychidae</taxon>
        <taxon>Oiketicinae</taxon>
        <taxon>Eumeta</taxon>
    </lineage>
</organism>
<evidence type="ECO:0000313" key="2">
    <source>
        <dbReference type="EMBL" id="GBP24531.1"/>
    </source>
</evidence>
<reference evidence="2 3" key="1">
    <citation type="journal article" date="2019" name="Commun. Biol.">
        <title>The bagworm genome reveals a unique fibroin gene that provides high tensile strength.</title>
        <authorList>
            <person name="Kono N."/>
            <person name="Nakamura H."/>
            <person name="Ohtoshi R."/>
            <person name="Tomita M."/>
            <person name="Numata K."/>
            <person name="Arakawa K."/>
        </authorList>
    </citation>
    <scope>NUCLEOTIDE SEQUENCE [LARGE SCALE GENOMIC DNA]</scope>
</reference>
<feature type="region of interest" description="Disordered" evidence="1">
    <location>
        <begin position="155"/>
        <end position="181"/>
    </location>
</feature>
<comment type="caution">
    <text evidence="2">The sequence shown here is derived from an EMBL/GenBank/DDBJ whole genome shotgun (WGS) entry which is preliminary data.</text>
</comment>
<feature type="compositionally biased region" description="Low complexity" evidence="1">
    <location>
        <begin position="155"/>
        <end position="169"/>
    </location>
</feature>
<evidence type="ECO:0000313" key="3">
    <source>
        <dbReference type="Proteomes" id="UP000299102"/>
    </source>
</evidence>
<dbReference type="EMBL" id="BGZK01000162">
    <property type="protein sequence ID" value="GBP24531.1"/>
    <property type="molecule type" value="Genomic_DNA"/>
</dbReference>
<proteinExistence type="predicted"/>
<keyword evidence="3" id="KW-1185">Reference proteome</keyword>
<name>A0A4C1UDK3_EUMVA</name>
<accession>A0A4C1UDK3</accession>
<sequence length="181" mass="20833">MYTRRAASPRFSLVRDLSTEFFSPFVRKFSRVYAKAIIYYTIDDLRLRSAGLPNTLTVVYETVFPTSRCLTTLQFAFVHFIWFGVGKAPSDDILVRRSRQRRVWQLHVANKTVNDLLRPLGVQGKSSKGVKGYYVINQTQRKFFRAIRSREKYSARASSGRRAAARAPADLSKRRNPHPIG</sequence>
<protein>
    <submittedName>
        <fullName evidence="2">Uncharacterized protein</fullName>
    </submittedName>
</protein>